<dbReference type="InterPro" id="IPR001173">
    <property type="entry name" value="Glyco_trans_2-like"/>
</dbReference>
<dbReference type="InterPro" id="IPR050834">
    <property type="entry name" value="Glycosyltransf_2"/>
</dbReference>
<keyword evidence="3" id="KW-1185">Reference proteome</keyword>
<evidence type="ECO:0000313" key="2">
    <source>
        <dbReference type="EMBL" id="TWU34525.1"/>
    </source>
</evidence>
<dbReference type="Proteomes" id="UP000319143">
    <property type="component" value="Unassembled WGS sequence"/>
</dbReference>
<evidence type="ECO:0000313" key="3">
    <source>
        <dbReference type="Proteomes" id="UP000319143"/>
    </source>
</evidence>
<reference evidence="2 3" key="1">
    <citation type="submission" date="2019-02" db="EMBL/GenBank/DDBJ databases">
        <title>Deep-cultivation of Planctomycetes and their phenomic and genomic characterization uncovers novel biology.</title>
        <authorList>
            <person name="Wiegand S."/>
            <person name="Jogler M."/>
            <person name="Boedeker C."/>
            <person name="Pinto D."/>
            <person name="Vollmers J."/>
            <person name="Rivas-Marin E."/>
            <person name="Kohn T."/>
            <person name="Peeters S.H."/>
            <person name="Heuer A."/>
            <person name="Rast P."/>
            <person name="Oberbeckmann S."/>
            <person name="Bunk B."/>
            <person name="Jeske O."/>
            <person name="Meyerdierks A."/>
            <person name="Storesund J.E."/>
            <person name="Kallscheuer N."/>
            <person name="Luecker S."/>
            <person name="Lage O.M."/>
            <person name="Pohl T."/>
            <person name="Merkel B.J."/>
            <person name="Hornburger P."/>
            <person name="Mueller R.-W."/>
            <person name="Bruemmer F."/>
            <person name="Labrenz M."/>
            <person name="Spormann A.M."/>
            <person name="Op Den Camp H."/>
            <person name="Overmann J."/>
            <person name="Amann R."/>
            <person name="Jetten M.S.M."/>
            <person name="Mascher T."/>
            <person name="Medema M.H."/>
            <person name="Devos D.P."/>
            <person name="Kaster A.-K."/>
            <person name="Ovreas L."/>
            <person name="Rohde M."/>
            <person name="Galperin M.Y."/>
            <person name="Jogler C."/>
        </authorList>
    </citation>
    <scope>NUCLEOTIDE SEQUENCE [LARGE SCALE GENOMIC DNA]</scope>
    <source>
        <strain evidence="2 3">Poly41</strain>
    </source>
</reference>
<protein>
    <submittedName>
        <fullName evidence="2">Putative teichuronic acid biosynthesis glycosyltransferase TuaG</fullName>
        <ecNumber evidence="2">2.4.-.-</ecNumber>
    </submittedName>
</protein>
<accession>A0A5C6DEA3</accession>
<gene>
    <name evidence="2" type="primary">tuaG</name>
    <name evidence="2" type="ORF">Poly41_46750</name>
</gene>
<name>A0A5C6DEA3_9BACT</name>
<dbReference type="CDD" id="cd06433">
    <property type="entry name" value="GT_2_WfgS_like"/>
    <property type="match status" value="1"/>
</dbReference>
<dbReference type="InterPro" id="IPR029044">
    <property type="entry name" value="Nucleotide-diphossugar_trans"/>
</dbReference>
<feature type="domain" description="Glycosyltransferase 2-like" evidence="1">
    <location>
        <begin position="24"/>
        <end position="152"/>
    </location>
</feature>
<dbReference type="PANTHER" id="PTHR43685:SF2">
    <property type="entry name" value="GLYCOSYLTRANSFERASE 2-LIKE DOMAIN-CONTAINING PROTEIN"/>
    <property type="match status" value="1"/>
</dbReference>
<comment type="caution">
    <text evidence="2">The sequence shown here is derived from an EMBL/GenBank/DDBJ whole genome shotgun (WGS) entry which is preliminary data.</text>
</comment>
<sequence length="330" mass="37247">MSSEGRYTAMPILAAKSDSTPRITVVTPSYNQGDFLEQTLQSVLQQDYPNLQYIVVDGGSSDQSGEILDKYSEQITQVIREPDEGQSDAICKGLNLADGDFFNWINSDDLLMPGALHELAANFTPDIDLYTFPVSVFGQDTESYPMRNENLSAKAILRSDRYSFCQPGLWFRTAMLRGCGGIDRSLNYGFDWDLLIRYLAAHPRVHYSQAVGAAFRLHPDSKTVVEFAKDDVQANRFLMESAQIRDKLESALSPKLASASRLGRRRQPWNDYLIKTLDDRDRSPLGAACEIFWRSLKQPRVACSTRSLGALARLLSRYVRPKFYQASRDQ</sequence>
<dbReference type="PANTHER" id="PTHR43685">
    <property type="entry name" value="GLYCOSYLTRANSFERASE"/>
    <property type="match status" value="1"/>
</dbReference>
<organism evidence="2 3">
    <name type="scientific">Novipirellula artificiosorum</name>
    <dbReference type="NCBI Taxonomy" id="2528016"/>
    <lineage>
        <taxon>Bacteria</taxon>
        <taxon>Pseudomonadati</taxon>
        <taxon>Planctomycetota</taxon>
        <taxon>Planctomycetia</taxon>
        <taxon>Pirellulales</taxon>
        <taxon>Pirellulaceae</taxon>
        <taxon>Novipirellula</taxon>
    </lineage>
</organism>
<evidence type="ECO:0000259" key="1">
    <source>
        <dbReference type="Pfam" id="PF00535"/>
    </source>
</evidence>
<dbReference type="SUPFAM" id="SSF53448">
    <property type="entry name" value="Nucleotide-diphospho-sugar transferases"/>
    <property type="match status" value="1"/>
</dbReference>
<proteinExistence type="predicted"/>
<dbReference type="EMBL" id="SJPV01000008">
    <property type="protein sequence ID" value="TWU34525.1"/>
    <property type="molecule type" value="Genomic_DNA"/>
</dbReference>
<keyword evidence="2" id="KW-0328">Glycosyltransferase</keyword>
<dbReference type="Gene3D" id="3.90.550.10">
    <property type="entry name" value="Spore Coat Polysaccharide Biosynthesis Protein SpsA, Chain A"/>
    <property type="match status" value="1"/>
</dbReference>
<dbReference type="Pfam" id="PF00535">
    <property type="entry name" value="Glycos_transf_2"/>
    <property type="match status" value="1"/>
</dbReference>
<dbReference type="AlphaFoldDB" id="A0A5C6DEA3"/>
<keyword evidence="2" id="KW-0808">Transferase</keyword>
<dbReference type="EC" id="2.4.-.-" evidence="2"/>
<dbReference type="GO" id="GO:0016757">
    <property type="term" value="F:glycosyltransferase activity"/>
    <property type="evidence" value="ECO:0007669"/>
    <property type="project" value="UniProtKB-KW"/>
</dbReference>